<dbReference type="GeneID" id="92085547"/>
<dbReference type="RefSeq" id="XP_066720625.1">
    <property type="nucleotide sequence ID" value="XM_066852484.1"/>
</dbReference>
<evidence type="ECO:0000313" key="2">
    <source>
        <dbReference type="EMBL" id="KAK8086101.1"/>
    </source>
</evidence>
<proteinExistence type="predicted"/>
<evidence type="ECO:0000313" key="3">
    <source>
        <dbReference type="Proteomes" id="UP001480595"/>
    </source>
</evidence>
<gene>
    <name evidence="2" type="ORF">PG994_001075</name>
</gene>
<feature type="region of interest" description="Disordered" evidence="1">
    <location>
        <begin position="1"/>
        <end position="75"/>
    </location>
</feature>
<accession>A0ABR1WSH1</accession>
<organism evidence="2 3">
    <name type="scientific">Apiospora phragmitis</name>
    <dbReference type="NCBI Taxonomy" id="2905665"/>
    <lineage>
        <taxon>Eukaryota</taxon>
        <taxon>Fungi</taxon>
        <taxon>Dikarya</taxon>
        <taxon>Ascomycota</taxon>
        <taxon>Pezizomycotina</taxon>
        <taxon>Sordariomycetes</taxon>
        <taxon>Xylariomycetidae</taxon>
        <taxon>Amphisphaeriales</taxon>
        <taxon>Apiosporaceae</taxon>
        <taxon>Apiospora</taxon>
    </lineage>
</organism>
<protein>
    <submittedName>
        <fullName evidence="2">Uncharacterized protein</fullName>
    </submittedName>
</protein>
<feature type="compositionally biased region" description="Low complexity" evidence="1">
    <location>
        <begin position="19"/>
        <end position="43"/>
    </location>
</feature>
<evidence type="ECO:0000256" key="1">
    <source>
        <dbReference type="SAM" id="MobiDB-lite"/>
    </source>
</evidence>
<sequence>MPPAEAELQEDGRRRRQVRAVPQAQAAVHLEPPAAEPAQQQQQHNCSAQPEGARRRRPEERAKTLSILPRSPAPVGHTATAAAAAAAGMALFADSASESGSSSCYSHDQDTTASVIPVMSERMLVVTESDEQQHQQHPQYMEPICWPGHAVTAAEFGGAAFPPYLAPCWPNGEEIIPRVDFLVGGDYSDESASGPRGISRPIQAACGFPNLDLDLDARDDDSSMIPPSGAHIVQLQPTVAMAMPITSLHRRDPAYIREDLGPYTNFHPTMGFGPGFVHCGGDYGPGSRVRFDWQPIVCAEPSFQGEIVL</sequence>
<keyword evidence="3" id="KW-1185">Reference proteome</keyword>
<name>A0ABR1WSH1_9PEZI</name>
<dbReference type="EMBL" id="JAQQWL010000002">
    <property type="protein sequence ID" value="KAK8086101.1"/>
    <property type="molecule type" value="Genomic_DNA"/>
</dbReference>
<comment type="caution">
    <text evidence="2">The sequence shown here is derived from an EMBL/GenBank/DDBJ whole genome shotgun (WGS) entry which is preliminary data.</text>
</comment>
<reference evidence="2 3" key="1">
    <citation type="submission" date="2023-01" db="EMBL/GenBank/DDBJ databases">
        <title>Analysis of 21 Apiospora genomes using comparative genomics revels a genus with tremendous synthesis potential of carbohydrate active enzymes and secondary metabolites.</title>
        <authorList>
            <person name="Sorensen T."/>
        </authorList>
    </citation>
    <scope>NUCLEOTIDE SEQUENCE [LARGE SCALE GENOMIC DNA]</scope>
    <source>
        <strain evidence="2 3">CBS 135458</strain>
    </source>
</reference>
<dbReference type="Proteomes" id="UP001480595">
    <property type="component" value="Unassembled WGS sequence"/>
</dbReference>